<dbReference type="InterPro" id="IPR051531">
    <property type="entry name" value="N-acetyltransferase"/>
</dbReference>
<evidence type="ECO:0000313" key="3">
    <source>
        <dbReference type="Proteomes" id="UP000273119"/>
    </source>
</evidence>
<dbReference type="AlphaFoldDB" id="A0A496PJB8"/>
<sequence>MDPLTAVAWPVRTERLSLRRATLADMDAMWEYRRLDSVGEWLGWHPVDRADWDATFPSKLGPQLVVELEGRIIGDLMILVGDAWGQREVKEQAAGTEAELGWVFHPDFGGRGYATEAVHAAIGISFEQVGLRRVTAGAFFANEASWRLMERVGMRRESVSIKESLHRDHGWIDGILYALLKDEWAQRGASS</sequence>
<proteinExistence type="predicted"/>
<dbReference type="Proteomes" id="UP000273119">
    <property type="component" value="Unassembled WGS sequence"/>
</dbReference>
<dbReference type="SUPFAM" id="SSF55729">
    <property type="entry name" value="Acyl-CoA N-acyltransferases (Nat)"/>
    <property type="match status" value="1"/>
</dbReference>
<reference evidence="2 3" key="1">
    <citation type="submission" date="2018-07" db="EMBL/GenBank/DDBJ databases">
        <title>Arthrobacter sp. nov., isolated from raw cow's milk with high bacterial count.</title>
        <authorList>
            <person name="Hahne J."/>
            <person name="Isele D."/>
            <person name="Lipski A."/>
        </authorList>
    </citation>
    <scope>NUCLEOTIDE SEQUENCE [LARGE SCALE GENOMIC DNA]</scope>
    <source>
        <strain evidence="2 3">JZ R-183</strain>
    </source>
</reference>
<dbReference type="PROSITE" id="PS51186">
    <property type="entry name" value="GNAT"/>
    <property type="match status" value="1"/>
</dbReference>
<dbReference type="Pfam" id="PF13302">
    <property type="entry name" value="Acetyltransf_3"/>
    <property type="match status" value="1"/>
</dbReference>
<evidence type="ECO:0000259" key="1">
    <source>
        <dbReference type="PROSITE" id="PS51186"/>
    </source>
</evidence>
<name>A0A496PJB8_9MICC</name>
<evidence type="ECO:0000313" key="2">
    <source>
        <dbReference type="EMBL" id="RKW70558.1"/>
    </source>
</evidence>
<dbReference type="InterPro" id="IPR000182">
    <property type="entry name" value="GNAT_dom"/>
</dbReference>
<dbReference type="GO" id="GO:0016747">
    <property type="term" value="F:acyltransferase activity, transferring groups other than amino-acyl groups"/>
    <property type="evidence" value="ECO:0007669"/>
    <property type="project" value="InterPro"/>
</dbReference>
<gene>
    <name evidence="2" type="ORF">DWQ67_08105</name>
</gene>
<dbReference type="EMBL" id="QQXL01000004">
    <property type="protein sequence ID" value="RKW70558.1"/>
    <property type="molecule type" value="Genomic_DNA"/>
</dbReference>
<protein>
    <submittedName>
        <fullName evidence="2">N-acetyltransferase</fullName>
    </submittedName>
</protein>
<accession>A0A496PJB8</accession>
<feature type="domain" description="N-acetyltransferase" evidence="1">
    <location>
        <begin position="16"/>
        <end position="182"/>
    </location>
</feature>
<dbReference type="InterPro" id="IPR016181">
    <property type="entry name" value="Acyl_CoA_acyltransferase"/>
</dbReference>
<dbReference type="PANTHER" id="PTHR43792">
    <property type="entry name" value="GNAT FAMILY, PUTATIVE (AFU_ORTHOLOGUE AFUA_3G00765)-RELATED-RELATED"/>
    <property type="match status" value="1"/>
</dbReference>
<keyword evidence="3" id="KW-1185">Reference proteome</keyword>
<dbReference type="PANTHER" id="PTHR43792:SF1">
    <property type="entry name" value="N-ACETYLTRANSFERASE DOMAIN-CONTAINING PROTEIN"/>
    <property type="match status" value="1"/>
</dbReference>
<keyword evidence="2" id="KW-0808">Transferase</keyword>
<dbReference type="Gene3D" id="3.40.630.30">
    <property type="match status" value="1"/>
</dbReference>
<organism evidence="2 3">
    <name type="scientific">Galactobacter caseinivorans</name>
    <dbReference type="NCBI Taxonomy" id="2676123"/>
    <lineage>
        <taxon>Bacteria</taxon>
        <taxon>Bacillati</taxon>
        <taxon>Actinomycetota</taxon>
        <taxon>Actinomycetes</taxon>
        <taxon>Micrococcales</taxon>
        <taxon>Micrococcaceae</taxon>
        <taxon>Galactobacter</taxon>
    </lineage>
</organism>
<comment type="caution">
    <text evidence="2">The sequence shown here is derived from an EMBL/GenBank/DDBJ whole genome shotgun (WGS) entry which is preliminary data.</text>
</comment>